<dbReference type="EMBL" id="JAKOGI010000001">
    <property type="protein sequence ID" value="KAJ8453133.1"/>
    <property type="molecule type" value="Genomic_DNA"/>
</dbReference>
<evidence type="ECO:0000313" key="2">
    <source>
        <dbReference type="Proteomes" id="UP001153076"/>
    </source>
</evidence>
<keyword evidence="2" id="KW-1185">Reference proteome</keyword>
<gene>
    <name evidence="1" type="ORF">Cgig2_008017</name>
</gene>
<dbReference type="Proteomes" id="UP001153076">
    <property type="component" value="Unassembled WGS sequence"/>
</dbReference>
<proteinExistence type="predicted"/>
<sequence>MTFSCSLSTKEMAEYIVRHFKWDRYGVAFPSSPLSKDFQTFCPNYELAMAEEAAEHFKLPELPHVIFYAILLNDAETLGVLHGRVLRTLESAPIELHWSTFESWSGSEQRLNQRKVQGPVNRKRTRRWSRRVRAWPLRGRPPLLTMTSRGRSGIPGEETRQRTFGMPLFPFIMAFPSLYDIKEMADYAILHLALKESHSSALSHSRRLPRHMPTLLITSERAAADFELPEMVQATFYAMLLNEAVKLGVVRRFIVKGLKTSLVGLRWSCFEARMSCTDHKLREA</sequence>
<organism evidence="1 2">
    <name type="scientific">Carnegiea gigantea</name>
    <dbReference type="NCBI Taxonomy" id="171969"/>
    <lineage>
        <taxon>Eukaryota</taxon>
        <taxon>Viridiplantae</taxon>
        <taxon>Streptophyta</taxon>
        <taxon>Embryophyta</taxon>
        <taxon>Tracheophyta</taxon>
        <taxon>Spermatophyta</taxon>
        <taxon>Magnoliopsida</taxon>
        <taxon>eudicotyledons</taxon>
        <taxon>Gunneridae</taxon>
        <taxon>Pentapetalae</taxon>
        <taxon>Caryophyllales</taxon>
        <taxon>Cactineae</taxon>
        <taxon>Cactaceae</taxon>
        <taxon>Cactoideae</taxon>
        <taxon>Echinocereeae</taxon>
        <taxon>Carnegiea</taxon>
    </lineage>
</organism>
<accession>A0A9Q1QRW0</accession>
<protein>
    <submittedName>
        <fullName evidence="1">Uncharacterized protein</fullName>
    </submittedName>
</protein>
<reference evidence="1" key="1">
    <citation type="submission" date="2022-04" db="EMBL/GenBank/DDBJ databases">
        <title>Carnegiea gigantea Genome sequencing and assembly v2.</title>
        <authorList>
            <person name="Copetti D."/>
            <person name="Sanderson M.J."/>
            <person name="Burquez A."/>
            <person name="Wojciechowski M.F."/>
        </authorList>
    </citation>
    <scope>NUCLEOTIDE SEQUENCE</scope>
    <source>
        <strain evidence="1">SGP5-SGP5p</strain>
        <tissue evidence="1">Aerial part</tissue>
    </source>
</reference>
<comment type="caution">
    <text evidence="1">The sequence shown here is derived from an EMBL/GenBank/DDBJ whole genome shotgun (WGS) entry which is preliminary data.</text>
</comment>
<name>A0A9Q1QRW0_9CARY</name>
<evidence type="ECO:0000313" key="1">
    <source>
        <dbReference type="EMBL" id="KAJ8453133.1"/>
    </source>
</evidence>
<dbReference type="AlphaFoldDB" id="A0A9Q1QRW0"/>